<feature type="region of interest" description="Disordered" evidence="2">
    <location>
        <begin position="172"/>
        <end position="230"/>
    </location>
</feature>
<feature type="domain" description="FAF" evidence="3">
    <location>
        <begin position="119"/>
        <end position="170"/>
    </location>
</feature>
<organism evidence="4 5">
    <name type="scientific">Senna tora</name>
    <dbReference type="NCBI Taxonomy" id="362788"/>
    <lineage>
        <taxon>Eukaryota</taxon>
        <taxon>Viridiplantae</taxon>
        <taxon>Streptophyta</taxon>
        <taxon>Embryophyta</taxon>
        <taxon>Tracheophyta</taxon>
        <taxon>Spermatophyta</taxon>
        <taxon>Magnoliopsida</taxon>
        <taxon>eudicotyledons</taxon>
        <taxon>Gunneridae</taxon>
        <taxon>Pentapetalae</taxon>
        <taxon>rosids</taxon>
        <taxon>fabids</taxon>
        <taxon>Fabales</taxon>
        <taxon>Fabaceae</taxon>
        <taxon>Caesalpinioideae</taxon>
        <taxon>Cassia clade</taxon>
        <taxon>Senna</taxon>
    </lineage>
</organism>
<dbReference type="PANTHER" id="PTHR33155:SF8">
    <property type="entry name" value="PROTEIN FANTASTIC FOUR 1"/>
    <property type="match status" value="1"/>
</dbReference>
<comment type="caution">
    <text evidence="4">The sequence shown here is derived from an EMBL/GenBank/DDBJ whole genome shotgun (WGS) entry which is preliminary data.</text>
</comment>
<feature type="compositionally biased region" description="Acidic residues" evidence="2">
    <location>
        <begin position="174"/>
        <end position="204"/>
    </location>
</feature>
<protein>
    <submittedName>
        <fullName evidence="4">Protein FANTASTIC FOUR 2-like</fullName>
    </submittedName>
</protein>
<dbReference type="OrthoDB" id="1916983at2759"/>
<evidence type="ECO:0000313" key="5">
    <source>
        <dbReference type="Proteomes" id="UP000634136"/>
    </source>
</evidence>
<name>A0A834W3S7_9FABA</name>
<accession>A0A834W3S7</accession>
<evidence type="ECO:0000256" key="2">
    <source>
        <dbReference type="SAM" id="MobiDB-lite"/>
    </source>
</evidence>
<proteinExistence type="inferred from homology"/>
<evidence type="ECO:0000313" key="4">
    <source>
        <dbReference type="EMBL" id="KAF7804756.1"/>
    </source>
</evidence>
<dbReference type="AlphaFoldDB" id="A0A834W3S7"/>
<feature type="compositionally biased region" description="Polar residues" evidence="2">
    <location>
        <begin position="214"/>
        <end position="228"/>
    </location>
</feature>
<reference evidence="4" key="1">
    <citation type="submission" date="2020-09" db="EMBL/GenBank/DDBJ databases">
        <title>Genome-Enabled Discovery of Anthraquinone Biosynthesis in Senna tora.</title>
        <authorList>
            <person name="Kang S.-H."/>
            <person name="Pandey R.P."/>
            <person name="Lee C.-M."/>
            <person name="Sim J.-S."/>
            <person name="Jeong J.-T."/>
            <person name="Choi B.-S."/>
            <person name="Jung M."/>
            <person name="Ginzburg D."/>
            <person name="Zhao K."/>
            <person name="Won S.Y."/>
            <person name="Oh T.-J."/>
            <person name="Yu Y."/>
            <person name="Kim N.-H."/>
            <person name="Lee O.R."/>
            <person name="Lee T.-H."/>
            <person name="Bashyal P."/>
            <person name="Kim T.-S."/>
            <person name="Lee W.-H."/>
            <person name="Kawkins C."/>
            <person name="Kim C.-K."/>
            <person name="Kim J.S."/>
            <person name="Ahn B.O."/>
            <person name="Rhee S.Y."/>
            <person name="Sohng J.K."/>
        </authorList>
    </citation>
    <scope>NUCLEOTIDE SEQUENCE</scope>
    <source>
        <tissue evidence="4">Leaf</tissue>
    </source>
</reference>
<dbReference type="Proteomes" id="UP000634136">
    <property type="component" value="Unassembled WGS sequence"/>
</dbReference>
<keyword evidence="5" id="KW-1185">Reference proteome</keyword>
<dbReference type="EMBL" id="JAAIUW010000013">
    <property type="protein sequence ID" value="KAF7804756.1"/>
    <property type="molecule type" value="Genomic_DNA"/>
</dbReference>
<dbReference type="InterPro" id="IPR021410">
    <property type="entry name" value="FAF"/>
</dbReference>
<comment type="similarity">
    <text evidence="1">Belongs to the fantastic four family.</text>
</comment>
<dbReference type="InterPro" id="IPR046431">
    <property type="entry name" value="FAF_dom"/>
</dbReference>
<sequence length="239" mass="27016">MSSSSSVCQGLESCVMEAEVVRLKLSPQNQNHYSDSDTHLVVPPPSTNGGWTFLQSLSNPNQTQNKNVYVHPTVKRLCYNLSEKSLEMCTESLGCENGCKSSDDMSALWKWNPSGSSRRFPPLVSSLRDMGGVQVLRPRRQDGRLILEAVTSPLSVFKAERSNGRLTLRLFTTQEEDDNDEIEAEEEEESEAEAEEEENNEDETEMRKLPRPSRCSQNGNRNYSNKQMQLDWEPFCVAT</sequence>
<gene>
    <name evidence="4" type="ORF">G2W53_043867</name>
</gene>
<dbReference type="PANTHER" id="PTHR33155">
    <property type="entry name" value="FANTASTIC FOUR-LIKE PROTEIN (DUF3049)"/>
    <property type="match status" value="1"/>
</dbReference>
<dbReference type="Pfam" id="PF11250">
    <property type="entry name" value="FAF"/>
    <property type="match status" value="1"/>
</dbReference>
<evidence type="ECO:0000259" key="3">
    <source>
        <dbReference type="Pfam" id="PF11250"/>
    </source>
</evidence>
<evidence type="ECO:0000256" key="1">
    <source>
        <dbReference type="ARBA" id="ARBA00008690"/>
    </source>
</evidence>